<feature type="compositionally biased region" description="Basic and acidic residues" evidence="1">
    <location>
        <begin position="64"/>
        <end position="78"/>
    </location>
</feature>
<dbReference type="EMBL" id="JBJUIK010000015">
    <property type="protein sequence ID" value="KAL3502470.1"/>
    <property type="molecule type" value="Genomic_DNA"/>
</dbReference>
<dbReference type="Proteomes" id="UP001630127">
    <property type="component" value="Unassembled WGS sequence"/>
</dbReference>
<accession>A0ABD2Y8F1</accession>
<proteinExistence type="predicted"/>
<evidence type="ECO:0000256" key="1">
    <source>
        <dbReference type="SAM" id="MobiDB-lite"/>
    </source>
</evidence>
<protein>
    <submittedName>
        <fullName evidence="2">Uncharacterized protein</fullName>
    </submittedName>
</protein>
<evidence type="ECO:0000313" key="3">
    <source>
        <dbReference type="Proteomes" id="UP001630127"/>
    </source>
</evidence>
<organism evidence="2 3">
    <name type="scientific">Cinchona calisaya</name>
    <dbReference type="NCBI Taxonomy" id="153742"/>
    <lineage>
        <taxon>Eukaryota</taxon>
        <taxon>Viridiplantae</taxon>
        <taxon>Streptophyta</taxon>
        <taxon>Embryophyta</taxon>
        <taxon>Tracheophyta</taxon>
        <taxon>Spermatophyta</taxon>
        <taxon>Magnoliopsida</taxon>
        <taxon>eudicotyledons</taxon>
        <taxon>Gunneridae</taxon>
        <taxon>Pentapetalae</taxon>
        <taxon>asterids</taxon>
        <taxon>lamiids</taxon>
        <taxon>Gentianales</taxon>
        <taxon>Rubiaceae</taxon>
        <taxon>Cinchonoideae</taxon>
        <taxon>Cinchoneae</taxon>
        <taxon>Cinchona</taxon>
    </lineage>
</organism>
<name>A0ABD2Y8F1_9GENT</name>
<reference evidence="2 3" key="1">
    <citation type="submission" date="2024-11" db="EMBL/GenBank/DDBJ databases">
        <title>A near-complete genome assembly of Cinchona calisaya.</title>
        <authorList>
            <person name="Lian D.C."/>
            <person name="Zhao X.W."/>
            <person name="Wei L."/>
        </authorList>
    </citation>
    <scope>NUCLEOTIDE SEQUENCE [LARGE SCALE GENOMIC DNA]</scope>
    <source>
        <tissue evidence="2">Nenye</tissue>
    </source>
</reference>
<comment type="caution">
    <text evidence="2">The sequence shown here is derived from an EMBL/GenBank/DDBJ whole genome shotgun (WGS) entry which is preliminary data.</text>
</comment>
<gene>
    <name evidence="2" type="ORF">ACH5RR_036919</name>
</gene>
<feature type="region of interest" description="Disordered" evidence="1">
    <location>
        <begin position="64"/>
        <end position="111"/>
    </location>
</feature>
<evidence type="ECO:0000313" key="2">
    <source>
        <dbReference type="EMBL" id="KAL3502470.1"/>
    </source>
</evidence>
<dbReference type="AlphaFoldDB" id="A0ABD2Y8F1"/>
<keyword evidence="3" id="KW-1185">Reference proteome</keyword>
<sequence>MVIFVHPFYIALIIGHECQCSRFSLFIANLTASASSFTCQLSVLGNVVVVEKKGEMVEHVENIEGESKGSGRGIEGKENNSLPRSKNQTVTPGKMDVQHETKRRQGRYKEKGKRVVYKRSEKTPLIELDTNLMEEISLGKRKCCARDEENNRRIMEGGLYILEGLEIGLRS</sequence>
<feature type="compositionally biased region" description="Basic residues" evidence="1">
    <location>
        <begin position="101"/>
        <end position="111"/>
    </location>
</feature>
<feature type="compositionally biased region" description="Polar residues" evidence="1">
    <location>
        <begin position="79"/>
        <end position="91"/>
    </location>
</feature>